<keyword evidence="2" id="KW-0812">Transmembrane</keyword>
<keyword evidence="4" id="KW-1185">Reference proteome</keyword>
<comment type="caution">
    <text evidence="3">The sequence shown here is derived from an EMBL/GenBank/DDBJ whole genome shotgun (WGS) entry which is preliminary data.</text>
</comment>
<evidence type="ECO:0000313" key="4">
    <source>
        <dbReference type="Proteomes" id="UP001172457"/>
    </source>
</evidence>
<feature type="compositionally biased region" description="Basic and acidic residues" evidence="1">
    <location>
        <begin position="48"/>
        <end position="57"/>
    </location>
</feature>
<dbReference type="Proteomes" id="UP001172457">
    <property type="component" value="Chromosome 6"/>
</dbReference>
<name>A0AA38STM4_9ASTR</name>
<reference evidence="3" key="1">
    <citation type="submission" date="2023-03" db="EMBL/GenBank/DDBJ databases">
        <title>Chromosome-scale reference genome and RAD-based genetic map of yellow starthistle (Centaurea solstitialis) reveal putative structural variation and QTLs associated with invader traits.</title>
        <authorList>
            <person name="Reatini B."/>
            <person name="Cang F.A."/>
            <person name="Jiang Q."/>
            <person name="Mckibben M.T.W."/>
            <person name="Barker M.S."/>
            <person name="Rieseberg L.H."/>
            <person name="Dlugosch K.M."/>
        </authorList>
    </citation>
    <scope>NUCLEOTIDE SEQUENCE</scope>
    <source>
        <strain evidence="3">CAN-66</strain>
        <tissue evidence="3">Leaf</tissue>
    </source>
</reference>
<keyword evidence="2" id="KW-0472">Membrane</keyword>
<feature type="region of interest" description="Disordered" evidence="1">
    <location>
        <begin position="27"/>
        <end position="70"/>
    </location>
</feature>
<feature type="transmembrane region" description="Helical" evidence="2">
    <location>
        <begin position="104"/>
        <end position="124"/>
    </location>
</feature>
<proteinExistence type="predicted"/>
<accession>A0AA38STM4</accession>
<organism evidence="3 4">
    <name type="scientific">Centaurea solstitialis</name>
    <name type="common">yellow star-thistle</name>
    <dbReference type="NCBI Taxonomy" id="347529"/>
    <lineage>
        <taxon>Eukaryota</taxon>
        <taxon>Viridiplantae</taxon>
        <taxon>Streptophyta</taxon>
        <taxon>Embryophyta</taxon>
        <taxon>Tracheophyta</taxon>
        <taxon>Spermatophyta</taxon>
        <taxon>Magnoliopsida</taxon>
        <taxon>eudicotyledons</taxon>
        <taxon>Gunneridae</taxon>
        <taxon>Pentapetalae</taxon>
        <taxon>asterids</taxon>
        <taxon>campanulids</taxon>
        <taxon>Asterales</taxon>
        <taxon>Asteraceae</taxon>
        <taxon>Carduoideae</taxon>
        <taxon>Cardueae</taxon>
        <taxon>Centaureinae</taxon>
        <taxon>Centaurea</taxon>
    </lineage>
</organism>
<gene>
    <name evidence="3" type="ORF">OSB04_024450</name>
</gene>
<evidence type="ECO:0000256" key="2">
    <source>
        <dbReference type="SAM" id="Phobius"/>
    </source>
</evidence>
<keyword evidence="2" id="KW-1133">Transmembrane helix</keyword>
<evidence type="ECO:0000313" key="3">
    <source>
        <dbReference type="EMBL" id="KAJ9544743.1"/>
    </source>
</evidence>
<dbReference type="AlphaFoldDB" id="A0AA38STM4"/>
<sequence>MKQTVPKVQQSNLTGLGLLPGLLEIDPPVNDQTEFPLAGSNPGTLHEQTVREEHDQSETETGSGFFLGEIDEEREREERERWMRLFLKKKVDPRVKDLRRIQKVGFYLGPELPTFFHIFLLNLVDIRSWMFRV</sequence>
<protein>
    <submittedName>
        <fullName evidence="3">Uncharacterized protein</fullName>
    </submittedName>
</protein>
<evidence type="ECO:0000256" key="1">
    <source>
        <dbReference type="SAM" id="MobiDB-lite"/>
    </source>
</evidence>
<dbReference type="EMBL" id="JARYMX010000006">
    <property type="protein sequence ID" value="KAJ9544743.1"/>
    <property type="molecule type" value="Genomic_DNA"/>
</dbReference>